<feature type="transmembrane region" description="Helical" evidence="4">
    <location>
        <begin position="36"/>
        <end position="55"/>
    </location>
</feature>
<dbReference type="Proteomes" id="UP001143330">
    <property type="component" value="Unassembled WGS sequence"/>
</dbReference>
<dbReference type="GO" id="GO:0005886">
    <property type="term" value="C:plasma membrane"/>
    <property type="evidence" value="ECO:0007669"/>
    <property type="project" value="TreeGrafter"/>
</dbReference>
<dbReference type="GO" id="GO:0043709">
    <property type="term" value="P:cell adhesion involved in single-species biofilm formation"/>
    <property type="evidence" value="ECO:0007669"/>
    <property type="project" value="TreeGrafter"/>
</dbReference>
<dbReference type="InterPro" id="IPR029787">
    <property type="entry name" value="Nucleotide_cyclase"/>
</dbReference>
<dbReference type="PANTHER" id="PTHR45138">
    <property type="entry name" value="REGULATORY COMPONENTS OF SENSORY TRANSDUCTION SYSTEM"/>
    <property type="match status" value="1"/>
</dbReference>
<evidence type="ECO:0000259" key="5">
    <source>
        <dbReference type="PROSITE" id="PS50887"/>
    </source>
</evidence>
<dbReference type="EMBL" id="BSFM01000003">
    <property type="protein sequence ID" value="GLK82516.1"/>
    <property type="molecule type" value="Genomic_DNA"/>
</dbReference>
<evidence type="ECO:0000256" key="2">
    <source>
        <dbReference type="ARBA" id="ARBA00034247"/>
    </source>
</evidence>
<keyword evidence="4" id="KW-1133">Transmembrane helix</keyword>
<keyword evidence="4" id="KW-0812">Transmembrane</keyword>
<feature type="region of interest" description="Disordered" evidence="3">
    <location>
        <begin position="387"/>
        <end position="408"/>
    </location>
</feature>
<keyword evidence="4" id="KW-0472">Membrane</keyword>
<gene>
    <name evidence="6" type="ORF">GCM10017653_05850</name>
</gene>
<keyword evidence="7" id="KW-1185">Reference proteome</keyword>
<proteinExistence type="predicted"/>
<dbReference type="GO" id="GO:1902201">
    <property type="term" value="P:negative regulation of bacterial-type flagellum-dependent cell motility"/>
    <property type="evidence" value="ECO:0007669"/>
    <property type="project" value="TreeGrafter"/>
</dbReference>
<feature type="transmembrane region" description="Helical" evidence="4">
    <location>
        <begin position="92"/>
        <end position="112"/>
    </location>
</feature>
<dbReference type="NCBIfam" id="TIGR00254">
    <property type="entry name" value="GGDEF"/>
    <property type="match status" value="1"/>
</dbReference>
<dbReference type="InterPro" id="IPR000160">
    <property type="entry name" value="GGDEF_dom"/>
</dbReference>
<feature type="transmembrane region" description="Helical" evidence="4">
    <location>
        <begin position="61"/>
        <end position="80"/>
    </location>
</feature>
<reference evidence="6" key="2">
    <citation type="submission" date="2023-01" db="EMBL/GenBank/DDBJ databases">
        <authorList>
            <person name="Sun Q."/>
            <person name="Evtushenko L."/>
        </authorList>
    </citation>
    <scope>NUCLEOTIDE SEQUENCE</scope>
    <source>
        <strain evidence="6">VKM B-2789</strain>
    </source>
</reference>
<accession>A0A9W6JRN7</accession>
<dbReference type="Pfam" id="PF00990">
    <property type="entry name" value="GGDEF"/>
    <property type="match status" value="1"/>
</dbReference>
<dbReference type="InterPro" id="IPR050469">
    <property type="entry name" value="Diguanylate_Cyclase"/>
</dbReference>
<feature type="transmembrane region" description="Helical" evidence="4">
    <location>
        <begin position="118"/>
        <end position="135"/>
    </location>
</feature>
<comment type="catalytic activity">
    <reaction evidence="2">
        <text>2 GTP = 3',3'-c-di-GMP + 2 diphosphate</text>
        <dbReference type="Rhea" id="RHEA:24898"/>
        <dbReference type="ChEBI" id="CHEBI:33019"/>
        <dbReference type="ChEBI" id="CHEBI:37565"/>
        <dbReference type="ChEBI" id="CHEBI:58805"/>
        <dbReference type="EC" id="2.7.7.65"/>
    </reaction>
</comment>
<feature type="transmembrane region" description="Helical" evidence="4">
    <location>
        <begin position="6"/>
        <end position="29"/>
    </location>
</feature>
<dbReference type="EC" id="2.7.7.65" evidence="1"/>
<dbReference type="PROSITE" id="PS50887">
    <property type="entry name" value="GGDEF"/>
    <property type="match status" value="1"/>
</dbReference>
<protein>
    <recommendedName>
        <fullName evidence="1">diguanylate cyclase</fullName>
        <ecNumber evidence="1">2.7.7.65</ecNumber>
    </recommendedName>
</protein>
<feature type="transmembrane region" description="Helical" evidence="4">
    <location>
        <begin position="147"/>
        <end position="169"/>
    </location>
</feature>
<evidence type="ECO:0000313" key="7">
    <source>
        <dbReference type="Proteomes" id="UP001143330"/>
    </source>
</evidence>
<name>A0A9W6JRN7_9HYPH</name>
<dbReference type="AlphaFoldDB" id="A0A9W6JRN7"/>
<comment type="caution">
    <text evidence="6">The sequence shown here is derived from an EMBL/GenBank/DDBJ whole genome shotgun (WGS) entry which is preliminary data.</text>
</comment>
<feature type="transmembrane region" description="Helical" evidence="4">
    <location>
        <begin position="189"/>
        <end position="211"/>
    </location>
</feature>
<dbReference type="CDD" id="cd01949">
    <property type="entry name" value="GGDEF"/>
    <property type="match status" value="1"/>
</dbReference>
<dbReference type="PANTHER" id="PTHR45138:SF9">
    <property type="entry name" value="DIGUANYLATE CYCLASE DGCM-RELATED"/>
    <property type="match status" value="1"/>
</dbReference>
<dbReference type="SMART" id="SM00267">
    <property type="entry name" value="GGDEF"/>
    <property type="match status" value="1"/>
</dbReference>
<dbReference type="FunFam" id="3.30.70.270:FF:000001">
    <property type="entry name" value="Diguanylate cyclase domain protein"/>
    <property type="match status" value="1"/>
</dbReference>
<dbReference type="InterPro" id="IPR043128">
    <property type="entry name" value="Rev_trsase/Diguanyl_cyclase"/>
</dbReference>
<dbReference type="SUPFAM" id="SSF55073">
    <property type="entry name" value="Nucleotide cyclase"/>
    <property type="match status" value="1"/>
</dbReference>
<evidence type="ECO:0000256" key="1">
    <source>
        <dbReference type="ARBA" id="ARBA00012528"/>
    </source>
</evidence>
<evidence type="ECO:0000256" key="4">
    <source>
        <dbReference type="SAM" id="Phobius"/>
    </source>
</evidence>
<organism evidence="6 7">
    <name type="scientific">Ancylobacter defluvii</name>
    <dbReference type="NCBI Taxonomy" id="1282440"/>
    <lineage>
        <taxon>Bacteria</taxon>
        <taxon>Pseudomonadati</taxon>
        <taxon>Pseudomonadota</taxon>
        <taxon>Alphaproteobacteria</taxon>
        <taxon>Hyphomicrobiales</taxon>
        <taxon>Xanthobacteraceae</taxon>
        <taxon>Ancylobacter</taxon>
    </lineage>
</organism>
<dbReference type="Gene3D" id="3.30.70.270">
    <property type="match status" value="1"/>
</dbReference>
<feature type="domain" description="GGDEF" evidence="5">
    <location>
        <begin position="249"/>
        <end position="386"/>
    </location>
</feature>
<dbReference type="GO" id="GO:0052621">
    <property type="term" value="F:diguanylate cyclase activity"/>
    <property type="evidence" value="ECO:0007669"/>
    <property type="project" value="UniProtKB-EC"/>
</dbReference>
<reference evidence="6" key="1">
    <citation type="journal article" date="2014" name="Int. J. Syst. Evol. Microbiol.">
        <title>Complete genome sequence of Corynebacterium casei LMG S-19264T (=DSM 44701T), isolated from a smear-ripened cheese.</title>
        <authorList>
            <consortium name="US DOE Joint Genome Institute (JGI-PGF)"/>
            <person name="Walter F."/>
            <person name="Albersmeier A."/>
            <person name="Kalinowski J."/>
            <person name="Ruckert C."/>
        </authorList>
    </citation>
    <scope>NUCLEOTIDE SEQUENCE</scope>
    <source>
        <strain evidence="6">VKM B-2789</strain>
    </source>
</reference>
<evidence type="ECO:0000256" key="3">
    <source>
        <dbReference type="SAM" id="MobiDB-lite"/>
    </source>
</evidence>
<sequence length="408" mass="44288">MFYDPLTIWSFTTFSTLLIAGVLLVSWVMWPGESALGYWGIAFVVTTMSLAGLAARGVVPAFISVELSNAALLLAWGLGWNGFRAFDRRRPVILLPAVLIGVWLAICQLPALRDDAVPRMWAMLAFTSLLVLLSIRELYRRRADGLVARWLAIGLLSLHLCALLARPSLLLFGLTTIDVEGNILRDPGLIVYAFELVAFQLLMAFCVIGLVRERRERQFEEAALIDDLTGLLNRRGFLTRTRDAVAAGGPVAVLALDLDRFKTINDVYGHAAGDDVLRLFARVLRDNLRGTDIVGRLGGEEFGVVLPGAETAVAREIAERIRIAFRHSGEELPMRETRLSASIGIATGHLPTLVPGEALAALQEQADMALYAAKQGGRDRVMLHAAGDRGAERPGGGLGAAVASRPES</sequence>
<dbReference type="RefSeq" id="WP_213363156.1">
    <property type="nucleotide sequence ID" value="NZ_BSFM01000003.1"/>
</dbReference>
<evidence type="ECO:0000313" key="6">
    <source>
        <dbReference type="EMBL" id="GLK82516.1"/>
    </source>
</evidence>